<proteinExistence type="predicted"/>
<organism evidence="3 4">
    <name type="scientific">Dreissena polymorpha</name>
    <name type="common">Zebra mussel</name>
    <name type="synonym">Mytilus polymorpha</name>
    <dbReference type="NCBI Taxonomy" id="45954"/>
    <lineage>
        <taxon>Eukaryota</taxon>
        <taxon>Metazoa</taxon>
        <taxon>Spiralia</taxon>
        <taxon>Lophotrochozoa</taxon>
        <taxon>Mollusca</taxon>
        <taxon>Bivalvia</taxon>
        <taxon>Autobranchia</taxon>
        <taxon>Heteroconchia</taxon>
        <taxon>Euheterodonta</taxon>
        <taxon>Imparidentia</taxon>
        <taxon>Neoheterodontei</taxon>
        <taxon>Myida</taxon>
        <taxon>Dreissenoidea</taxon>
        <taxon>Dreissenidae</taxon>
        <taxon>Dreissena</taxon>
    </lineage>
</organism>
<evidence type="ECO:0000313" key="4">
    <source>
        <dbReference type="Proteomes" id="UP000828390"/>
    </source>
</evidence>
<dbReference type="InterPro" id="IPR006575">
    <property type="entry name" value="RWD_dom"/>
</dbReference>
<dbReference type="OrthoDB" id="277175at2759"/>
<dbReference type="InterPro" id="IPR040213">
    <property type="entry name" value="GIR2-like"/>
</dbReference>
<dbReference type="SMART" id="SM00591">
    <property type="entry name" value="RWD"/>
    <property type="match status" value="1"/>
</dbReference>
<keyword evidence="4" id="KW-1185">Reference proteome</keyword>
<reference evidence="3" key="2">
    <citation type="submission" date="2020-11" db="EMBL/GenBank/DDBJ databases">
        <authorList>
            <person name="McCartney M.A."/>
            <person name="Auch B."/>
            <person name="Kono T."/>
            <person name="Mallez S."/>
            <person name="Becker A."/>
            <person name="Gohl D.M."/>
            <person name="Silverstein K.A.T."/>
            <person name="Koren S."/>
            <person name="Bechman K.B."/>
            <person name="Herman A."/>
            <person name="Abrahante J.E."/>
            <person name="Garbe J."/>
        </authorList>
    </citation>
    <scope>NUCLEOTIDE SEQUENCE</scope>
    <source>
        <strain evidence="3">Duluth1</strain>
        <tissue evidence="3">Whole animal</tissue>
    </source>
</reference>
<comment type="caution">
    <text evidence="3">The sequence shown here is derived from an EMBL/GenBank/DDBJ whole genome shotgun (WGS) entry which is preliminary data.</text>
</comment>
<evidence type="ECO:0000259" key="2">
    <source>
        <dbReference type="PROSITE" id="PS50908"/>
    </source>
</evidence>
<dbReference type="InterPro" id="IPR016135">
    <property type="entry name" value="UBQ-conjugating_enzyme/RWD"/>
</dbReference>
<dbReference type="Proteomes" id="UP000828390">
    <property type="component" value="Unassembled WGS sequence"/>
</dbReference>
<evidence type="ECO:0000313" key="3">
    <source>
        <dbReference type="EMBL" id="KAH3727370.1"/>
    </source>
</evidence>
<feature type="coiled-coil region" evidence="1">
    <location>
        <begin position="119"/>
        <end position="146"/>
    </location>
</feature>
<dbReference type="Pfam" id="PF16543">
    <property type="entry name" value="DFRP_C"/>
    <property type="match status" value="1"/>
</dbReference>
<evidence type="ECO:0000256" key="1">
    <source>
        <dbReference type="SAM" id="Coils"/>
    </source>
</evidence>
<name>A0A9D4CND4_DREPO</name>
<dbReference type="Pfam" id="PF05773">
    <property type="entry name" value="RWD"/>
    <property type="match status" value="1"/>
</dbReference>
<dbReference type="Gene3D" id="3.10.110.10">
    <property type="entry name" value="Ubiquitin Conjugating Enzyme"/>
    <property type="match status" value="1"/>
</dbReference>
<dbReference type="AlphaFoldDB" id="A0A9D4CND4"/>
<dbReference type="SUPFAM" id="SSF54495">
    <property type="entry name" value="UBC-like"/>
    <property type="match status" value="1"/>
</dbReference>
<dbReference type="CDD" id="cd23816">
    <property type="entry name" value="RWD_RWDD1"/>
    <property type="match status" value="1"/>
</dbReference>
<dbReference type="PROSITE" id="PS50908">
    <property type="entry name" value="RWD"/>
    <property type="match status" value="1"/>
</dbReference>
<sequence>MTDHQEEQKNELEALESIYPEELEVLETTPYAVFEITLASQKHEDETDEESVSCTMKFGYTAIYPDEPPEMEITDSDNLEEDELTDLINHMQTLAEENLGMAMVFTMVSAIQEKLSCCIDERKKQRKAAEERRVRDEEELERKKFEGTRVTIESFLAWKTKFEAEMAELRKRKAESDILKNRLSGKELFMRDESMLDSDVQFLQAEGENVEVDESLFQDMDDLDLAEDVEVED</sequence>
<gene>
    <name evidence="3" type="ORF">DPMN_053304</name>
</gene>
<reference evidence="3" key="1">
    <citation type="journal article" date="2019" name="bioRxiv">
        <title>The Genome of the Zebra Mussel, Dreissena polymorpha: A Resource for Invasive Species Research.</title>
        <authorList>
            <person name="McCartney M.A."/>
            <person name="Auch B."/>
            <person name="Kono T."/>
            <person name="Mallez S."/>
            <person name="Zhang Y."/>
            <person name="Obille A."/>
            <person name="Becker A."/>
            <person name="Abrahante J.E."/>
            <person name="Garbe J."/>
            <person name="Badalamenti J.P."/>
            <person name="Herman A."/>
            <person name="Mangelson H."/>
            <person name="Liachko I."/>
            <person name="Sullivan S."/>
            <person name="Sone E.D."/>
            <person name="Koren S."/>
            <person name="Silverstein K.A.T."/>
            <person name="Beckman K.B."/>
            <person name="Gohl D.M."/>
        </authorList>
    </citation>
    <scope>NUCLEOTIDE SEQUENCE</scope>
    <source>
        <strain evidence="3">Duluth1</strain>
        <tissue evidence="3">Whole animal</tissue>
    </source>
</reference>
<protein>
    <recommendedName>
        <fullName evidence="2">RWD domain-containing protein</fullName>
    </recommendedName>
</protein>
<dbReference type="EMBL" id="JAIWYP010000012">
    <property type="protein sequence ID" value="KAH3727370.1"/>
    <property type="molecule type" value="Genomic_DNA"/>
</dbReference>
<accession>A0A9D4CND4</accession>
<dbReference type="PANTHER" id="PTHR12292">
    <property type="entry name" value="RWD DOMAIN-CONTAINING PROTEIN"/>
    <property type="match status" value="1"/>
</dbReference>
<dbReference type="FunFam" id="3.10.110.10:FF:000075">
    <property type="entry name" value="RWD domain-containing protein (Gir2)"/>
    <property type="match status" value="1"/>
</dbReference>
<dbReference type="InterPro" id="IPR032378">
    <property type="entry name" value="ZC3H15/TMA46_C"/>
</dbReference>
<feature type="domain" description="RWD" evidence="2">
    <location>
        <begin position="10"/>
        <end position="118"/>
    </location>
</feature>
<keyword evidence="1" id="KW-0175">Coiled coil</keyword>